<protein>
    <submittedName>
        <fullName evidence="11">Signal peptidase II</fullName>
    </submittedName>
</protein>
<keyword evidence="6" id="KW-0378">Hydrolase</keyword>
<dbReference type="EMBL" id="DWWU01000019">
    <property type="protein sequence ID" value="HJC15049.1"/>
    <property type="molecule type" value="Genomic_DNA"/>
</dbReference>
<dbReference type="GO" id="GO:0016020">
    <property type="term" value="C:membrane"/>
    <property type="evidence" value="ECO:0007669"/>
    <property type="project" value="InterPro"/>
</dbReference>
<dbReference type="InterPro" id="IPR001872">
    <property type="entry name" value="Peptidase_A8"/>
</dbReference>
<proteinExistence type="inferred from homology"/>
<comment type="caution">
    <text evidence="11">The sequence shown here is derived from an EMBL/GenBank/DDBJ whole genome shotgun (WGS) entry which is preliminary data.</text>
</comment>
<sequence length="155" mass="17148">MGYLNIFLGAFLGDLLVKKTAEAKLPMGKRISILGDRIWLRKLHNRGAAGGFLSDQPDVLLKSTLGMLASVFGYAVMFLRNGGKKIEKVGAALLLAGGCCNWFDRVHQGYVTDYFSINCRKEEIRNLVFNLSDFFIFIGTLLMAVGSLLPGKRKK</sequence>
<evidence type="ECO:0000256" key="2">
    <source>
        <dbReference type="ARBA" id="ARBA00022475"/>
    </source>
</evidence>
<evidence type="ECO:0000256" key="8">
    <source>
        <dbReference type="ARBA" id="ARBA00023136"/>
    </source>
</evidence>
<dbReference type="PANTHER" id="PTHR33695:SF1">
    <property type="entry name" value="LIPOPROTEIN SIGNAL PEPTIDASE"/>
    <property type="match status" value="1"/>
</dbReference>
<dbReference type="GO" id="GO:0006508">
    <property type="term" value="P:proteolysis"/>
    <property type="evidence" value="ECO:0007669"/>
    <property type="project" value="UniProtKB-KW"/>
</dbReference>
<dbReference type="Proteomes" id="UP000823849">
    <property type="component" value="Unassembled WGS sequence"/>
</dbReference>
<dbReference type="AlphaFoldDB" id="A0A9D2N8J3"/>
<gene>
    <name evidence="11" type="ORF">H9705_04365</name>
</gene>
<evidence type="ECO:0000313" key="11">
    <source>
        <dbReference type="EMBL" id="HJC15049.1"/>
    </source>
</evidence>
<feature type="transmembrane region" description="Helical" evidence="10">
    <location>
        <begin position="59"/>
        <end position="79"/>
    </location>
</feature>
<keyword evidence="7 10" id="KW-1133">Transmembrane helix</keyword>
<reference evidence="11" key="2">
    <citation type="submission" date="2021-04" db="EMBL/GenBank/DDBJ databases">
        <authorList>
            <person name="Gilroy R."/>
        </authorList>
    </citation>
    <scope>NUCLEOTIDE SEQUENCE</scope>
    <source>
        <strain evidence="11">CHK185-5351</strain>
    </source>
</reference>
<organism evidence="11 12">
    <name type="scientific">Candidatus Fusicatenibacter intestinigallinarum</name>
    <dbReference type="NCBI Taxonomy" id="2838598"/>
    <lineage>
        <taxon>Bacteria</taxon>
        <taxon>Bacillati</taxon>
        <taxon>Bacillota</taxon>
        <taxon>Clostridia</taxon>
        <taxon>Lachnospirales</taxon>
        <taxon>Lachnospiraceae</taxon>
        <taxon>Fusicatenibacter</taxon>
    </lineage>
</organism>
<dbReference type="GO" id="GO:0004190">
    <property type="term" value="F:aspartic-type endopeptidase activity"/>
    <property type="evidence" value="ECO:0007669"/>
    <property type="project" value="UniProtKB-KW"/>
</dbReference>
<evidence type="ECO:0000256" key="1">
    <source>
        <dbReference type="ARBA" id="ARBA00006139"/>
    </source>
</evidence>
<reference evidence="11" key="1">
    <citation type="journal article" date="2021" name="PeerJ">
        <title>Extensive microbial diversity within the chicken gut microbiome revealed by metagenomics and culture.</title>
        <authorList>
            <person name="Gilroy R."/>
            <person name="Ravi A."/>
            <person name="Getino M."/>
            <person name="Pursley I."/>
            <person name="Horton D.L."/>
            <person name="Alikhan N.F."/>
            <person name="Baker D."/>
            <person name="Gharbi K."/>
            <person name="Hall N."/>
            <person name="Watson M."/>
            <person name="Adriaenssens E.M."/>
            <person name="Foster-Nyarko E."/>
            <person name="Jarju S."/>
            <person name="Secka A."/>
            <person name="Antonio M."/>
            <person name="Oren A."/>
            <person name="Chaudhuri R.R."/>
            <person name="La Ragione R."/>
            <person name="Hildebrand F."/>
            <person name="Pallen M.J."/>
        </authorList>
    </citation>
    <scope>NUCLEOTIDE SEQUENCE</scope>
    <source>
        <strain evidence="11">CHK185-5351</strain>
    </source>
</reference>
<evidence type="ECO:0000256" key="3">
    <source>
        <dbReference type="ARBA" id="ARBA00022670"/>
    </source>
</evidence>
<evidence type="ECO:0000256" key="6">
    <source>
        <dbReference type="ARBA" id="ARBA00022801"/>
    </source>
</evidence>
<evidence type="ECO:0000256" key="10">
    <source>
        <dbReference type="SAM" id="Phobius"/>
    </source>
</evidence>
<dbReference type="PRINTS" id="PR00781">
    <property type="entry name" value="LIPOSIGPTASE"/>
</dbReference>
<dbReference type="PANTHER" id="PTHR33695">
    <property type="entry name" value="LIPOPROTEIN SIGNAL PEPTIDASE"/>
    <property type="match status" value="1"/>
</dbReference>
<keyword evidence="4 10" id="KW-0812">Transmembrane</keyword>
<dbReference type="Pfam" id="PF01252">
    <property type="entry name" value="Peptidase_A8"/>
    <property type="match status" value="1"/>
</dbReference>
<keyword evidence="8 10" id="KW-0472">Membrane</keyword>
<evidence type="ECO:0000256" key="5">
    <source>
        <dbReference type="ARBA" id="ARBA00022750"/>
    </source>
</evidence>
<keyword evidence="3" id="KW-0645">Protease</keyword>
<comment type="similarity">
    <text evidence="1 9">Belongs to the peptidase A8 family.</text>
</comment>
<evidence type="ECO:0000313" key="12">
    <source>
        <dbReference type="Proteomes" id="UP000823849"/>
    </source>
</evidence>
<accession>A0A9D2N8J3</accession>
<feature type="transmembrane region" description="Helical" evidence="10">
    <location>
        <begin position="127"/>
        <end position="149"/>
    </location>
</feature>
<keyword evidence="2" id="KW-1003">Cell membrane</keyword>
<evidence type="ECO:0000256" key="9">
    <source>
        <dbReference type="RuleBase" id="RU004181"/>
    </source>
</evidence>
<keyword evidence="5" id="KW-0064">Aspartyl protease</keyword>
<name>A0A9D2N8J3_9FIRM</name>
<evidence type="ECO:0000256" key="7">
    <source>
        <dbReference type="ARBA" id="ARBA00022989"/>
    </source>
</evidence>
<evidence type="ECO:0000256" key="4">
    <source>
        <dbReference type="ARBA" id="ARBA00022692"/>
    </source>
</evidence>